<organism evidence="8 9">
    <name type="scientific">Flavobacterium urocaniciphilum</name>
    <dbReference type="NCBI Taxonomy" id="1299341"/>
    <lineage>
        <taxon>Bacteria</taxon>
        <taxon>Pseudomonadati</taxon>
        <taxon>Bacteroidota</taxon>
        <taxon>Flavobacteriia</taxon>
        <taxon>Flavobacteriales</taxon>
        <taxon>Flavobacteriaceae</taxon>
        <taxon>Flavobacterium</taxon>
    </lineage>
</organism>
<keyword evidence="5" id="KW-1133">Transmembrane helix</keyword>
<dbReference type="PANTHER" id="PTHR30558:SF3">
    <property type="entry name" value="BIOPOLYMER TRANSPORT PROTEIN EXBD-RELATED"/>
    <property type="match status" value="1"/>
</dbReference>
<evidence type="ECO:0000256" key="6">
    <source>
        <dbReference type="ARBA" id="ARBA00023136"/>
    </source>
</evidence>
<dbReference type="OrthoDB" id="9793581at2"/>
<evidence type="ECO:0000313" key="9">
    <source>
        <dbReference type="Proteomes" id="UP000198648"/>
    </source>
</evidence>
<evidence type="ECO:0000256" key="3">
    <source>
        <dbReference type="ARBA" id="ARBA00022475"/>
    </source>
</evidence>
<dbReference type="GO" id="GO:0005886">
    <property type="term" value="C:plasma membrane"/>
    <property type="evidence" value="ECO:0007669"/>
    <property type="project" value="UniProtKB-SubCell"/>
</dbReference>
<evidence type="ECO:0000256" key="5">
    <source>
        <dbReference type="ARBA" id="ARBA00022989"/>
    </source>
</evidence>
<dbReference type="PANTHER" id="PTHR30558">
    <property type="entry name" value="EXBD MEMBRANE COMPONENT OF PMF-DRIVEN MACROMOLECULE IMPORT SYSTEM"/>
    <property type="match status" value="1"/>
</dbReference>
<dbReference type="GO" id="GO:0022857">
    <property type="term" value="F:transmembrane transporter activity"/>
    <property type="evidence" value="ECO:0007669"/>
    <property type="project" value="InterPro"/>
</dbReference>
<dbReference type="EMBL" id="FOEI01000004">
    <property type="protein sequence ID" value="SEP95298.1"/>
    <property type="molecule type" value="Genomic_DNA"/>
</dbReference>
<keyword evidence="9" id="KW-1185">Reference proteome</keyword>
<dbReference type="Pfam" id="PF02472">
    <property type="entry name" value="ExbD"/>
    <property type="match status" value="1"/>
</dbReference>
<dbReference type="GO" id="GO:0015031">
    <property type="term" value="P:protein transport"/>
    <property type="evidence" value="ECO:0007669"/>
    <property type="project" value="UniProtKB-KW"/>
</dbReference>
<accession>A0A1H9C3P5</accession>
<proteinExistence type="inferred from homology"/>
<dbReference type="AlphaFoldDB" id="A0A1H9C3P5"/>
<evidence type="ECO:0000256" key="2">
    <source>
        <dbReference type="ARBA" id="ARBA00005811"/>
    </source>
</evidence>
<name>A0A1H9C3P5_9FLAO</name>
<keyword evidence="7" id="KW-0813">Transport</keyword>
<reference evidence="8 9" key="1">
    <citation type="submission" date="2016-10" db="EMBL/GenBank/DDBJ databases">
        <authorList>
            <person name="de Groot N.N."/>
        </authorList>
    </citation>
    <scope>NUCLEOTIDE SEQUENCE [LARGE SCALE GENOMIC DNA]</scope>
    <source>
        <strain evidence="8 9">DSM 27078</strain>
    </source>
</reference>
<evidence type="ECO:0000256" key="1">
    <source>
        <dbReference type="ARBA" id="ARBA00004162"/>
    </source>
</evidence>
<keyword evidence="6" id="KW-0472">Membrane</keyword>
<protein>
    <submittedName>
        <fullName evidence="8">Outer membrane transport energization protein ExbD</fullName>
    </submittedName>
</protein>
<keyword evidence="4 7" id="KW-0812">Transmembrane</keyword>
<comment type="similarity">
    <text evidence="2 7">Belongs to the ExbD/TolR family.</text>
</comment>
<dbReference type="Proteomes" id="UP000198648">
    <property type="component" value="Unassembled WGS sequence"/>
</dbReference>
<gene>
    <name evidence="8" type="ORF">SAMN05444005_10412</name>
</gene>
<sequence length="210" mass="23482">MAKVKISKKSTKIDMTAMCDVAFLLLSFFIMTSTAKVPEPKPVDTPASTVKAKLPERNLATITIGDSAVFFGVSERETRIAMLEKMAAQYNMEFTDEEKQEFSKIDGFGVSMSELKALIKLSSAERNNEGTQKGIPFKDSTDNQLADWVKAAREASFELSEMKGKKEELQVAIKGDSKEKYPTVKKVLDLLQKQEVNKFFLVTGLRSEDF</sequence>
<dbReference type="InterPro" id="IPR003400">
    <property type="entry name" value="ExbD"/>
</dbReference>
<keyword evidence="3" id="KW-1003">Cell membrane</keyword>
<evidence type="ECO:0000256" key="4">
    <source>
        <dbReference type="ARBA" id="ARBA00022692"/>
    </source>
</evidence>
<evidence type="ECO:0000256" key="7">
    <source>
        <dbReference type="RuleBase" id="RU003879"/>
    </source>
</evidence>
<dbReference type="STRING" id="1299341.SAMN05444005_10412"/>
<keyword evidence="7" id="KW-0653">Protein transport</keyword>
<comment type="subcellular location">
    <subcellularLocation>
        <location evidence="1">Cell membrane</location>
        <topology evidence="1">Single-pass membrane protein</topology>
    </subcellularLocation>
    <subcellularLocation>
        <location evidence="7">Cell membrane</location>
        <topology evidence="7">Single-pass type II membrane protein</topology>
    </subcellularLocation>
</comment>
<dbReference type="RefSeq" id="WP_091467529.1">
    <property type="nucleotide sequence ID" value="NZ_FOEI01000004.1"/>
</dbReference>
<evidence type="ECO:0000313" key="8">
    <source>
        <dbReference type="EMBL" id="SEP95298.1"/>
    </source>
</evidence>